<organism evidence="1 2">
    <name type="scientific">Verticillium dahliae (strain VdLs.17 / ATCC MYA-4575 / FGSC 10137)</name>
    <name type="common">Verticillium wilt</name>
    <dbReference type="NCBI Taxonomy" id="498257"/>
    <lineage>
        <taxon>Eukaryota</taxon>
        <taxon>Fungi</taxon>
        <taxon>Dikarya</taxon>
        <taxon>Ascomycota</taxon>
        <taxon>Pezizomycotina</taxon>
        <taxon>Sordariomycetes</taxon>
        <taxon>Hypocreomycetidae</taxon>
        <taxon>Glomerellales</taxon>
        <taxon>Plectosphaerellaceae</taxon>
        <taxon>Verticillium</taxon>
    </lineage>
</organism>
<dbReference type="OrthoDB" id="10324718at2759"/>
<reference evidence="1 2" key="1">
    <citation type="submission" date="2008-03" db="EMBL/GenBank/DDBJ databases">
        <title>The Genome Sequence of Verticillium dahliae VdLs.17.</title>
        <authorList>
            <consortium name="The Broad Institute Genome Sequencing Platform"/>
            <person name="Ma L.-J.J."/>
            <person name="Klosterman S.J."/>
            <person name="Subbarao K."/>
            <person name="Dobinson K."/>
            <person name="Veronese P."/>
            <person name="Kang S."/>
            <person name="Gold S.E."/>
            <person name="Young S."/>
            <person name="Jaffe D."/>
            <person name="Gnerre S."/>
            <person name="Berlin A."/>
            <person name="Heiman D."/>
            <person name="Hepburn T."/>
            <person name="Sykes S."/>
            <person name="Alvarado L."/>
            <person name="Kodira C.D."/>
            <person name="Lander E."/>
            <person name="Galagan J."/>
            <person name="Nusbaum C."/>
            <person name="Birren B."/>
        </authorList>
    </citation>
    <scope>NUCLEOTIDE SEQUENCE [LARGE SCALE GENOMIC DNA]</scope>
    <source>
        <strain evidence="2">VdLs.17 / ATCC MYA-4575 / FGSC 10137</strain>
    </source>
</reference>
<dbReference type="KEGG" id="vda:VDAG_03953"/>
<keyword evidence="2" id="KW-1185">Reference proteome</keyword>
<dbReference type="HOGENOM" id="CLU_170544_0_0_1"/>
<gene>
    <name evidence="1" type="ORF">VDAG_03953</name>
</gene>
<dbReference type="AlphaFoldDB" id="G2X124"/>
<dbReference type="GeneID" id="20705416"/>
<protein>
    <submittedName>
        <fullName evidence="1">Uncharacterized protein</fullName>
    </submittedName>
</protein>
<dbReference type="Proteomes" id="UP000001611">
    <property type="component" value="Chromosome 3"/>
</dbReference>
<dbReference type="EMBL" id="DS572700">
    <property type="protein sequence ID" value="EGY22515.1"/>
    <property type="molecule type" value="Genomic_DNA"/>
</dbReference>
<accession>G2X124</accession>
<dbReference type="InParanoid" id="G2X124"/>
<proteinExistence type="predicted"/>
<sequence length="113" mass="12613">MVDGRFQCLINPHTGCFRFPRRIIHLPHLSSSTHLGSITPKSQTRDITVFGKPNKCRWRSSESAGQILSGSSSNAGYSKPATNATWPTRAVAFFLVRRPSLSQMRSSSSLFFR</sequence>
<dbReference type="OMA" id="QCLINVH"/>
<dbReference type="RefSeq" id="XP_009652332.1">
    <property type="nucleotide sequence ID" value="XM_009654037.1"/>
</dbReference>
<evidence type="ECO:0000313" key="2">
    <source>
        <dbReference type="Proteomes" id="UP000001611"/>
    </source>
</evidence>
<name>G2X124_VERDV</name>
<evidence type="ECO:0000313" key="1">
    <source>
        <dbReference type="EMBL" id="EGY22515.1"/>
    </source>
</evidence>
<dbReference type="eggNOG" id="ENOG502R248">
    <property type="taxonomic scope" value="Eukaryota"/>
</dbReference>